<reference evidence="1" key="1">
    <citation type="submission" date="2023-06" db="EMBL/GenBank/DDBJ databases">
        <authorList>
            <consortium name="Lawrence Berkeley National Laboratory"/>
            <person name="Ahrendt S."/>
            <person name="Sahu N."/>
            <person name="Indic B."/>
            <person name="Wong-Bajracharya J."/>
            <person name="Merenyi Z."/>
            <person name="Ke H.-M."/>
            <person name="Monk M."/>
            <person name="Kocsube S."/>
            <person name="Drula E."/>
            <person name="Lipzen A."/>
            <person name="Balint B."/>
            <person name="Henrissat B."/>
            <person name="Andreopoulos B."/>
            <person name="Martin F.M."/>
            <person name="Harder C.B."/>
            <person name="Rigling D."/>
            <person name="Ford K.L."/>
            <person name="Foster G.D."/>
            <person name="Pangilinan J."/>
            <person name="Papanicolaou A."/>
            <person name="Barry K."/>
            <person name="LaButti K."/>
            <person name="Viragh M."/>
            <person name="Koriabine M."/>
            <person name="Yan M."/>
            <person name="Riley R."/>
            <person name="Champramary S."/>
            <person name="Plett K.L."/>
            <person name="Tsai I.J."/>
            <person name="Slot J."/>
            <person name="Sipos G."/>
            <person name="Plett J."/>
            <person name="Nagy L.G."/>
            <person name="Grigoriev I.V."/>
        </authorList>
    </citation>
    <scope>NUCLEOTIDE SEQUENCE</scope>
    <source>
        <strain evidence="1">ICMP 16352</strain>
    </source>
</reference>
<organism evidence="1 2">
    <name type="scientific">Armillaria novae-zelandiae</name>
    <dbReference type="NCBI Taxonomy" id="153914"/>
    <lineage>
        <taxon>Eukaryota</taxon>
        <taxon>Fungi</taxon>
        <taxon>Dikarya</taxon>
        <taxon>Basidiomycota</taxon>
        <taxon>Agaricomycotina</taxon>
        <taxon>Agaricomycetes</taxon>
        <taxon>Agaricomycetidae</taxon>
        <taxon>Agaricales</taxon>
        <taxon>Marasmiineae</taxon>
        <taxon>Physalacriaceae</taxon>
        <taxon>Armillaria</taxon>
    </lineage>
</organism>
<dbReference type="AlphaFoldDB" id="A0AA39NX13"/>
<keyword evidence="2" id="KW-1185">Reference proteome</keyword>
<sequence>MLMQPVWAPGAKCQCLWADKIVCGKEDSTHASTNWAVHFAQEHGLNICATITVDHCTQCGLWFEDEVGDQSECADGDVDLQPCGVGIHDNLVMFDLADDGCISSETTEPGELDLPLTGLITPTEIEQRYVKTEDNEEQRGYKYIVPAHFRLTVKKYKSHPRIPQQALTLWG</sequence>
<comment type="caution">
    <text evidence="1">The sequence shown here is derived from an EMBL/GenBank/DDBJ whole genome shotgun (WGS) entry which is preliminary data.</text>
</comment>
<name>A0AA39NX13_9AGAR</name>
<evidence type="ECO:0000313" key="2">
    <source>
        <dbReference type="Proteomes" id="UP001175227"/>
    </source>
</evidence>
<dbReference type="EMBL" id="JAUEPR010000034">
    <property type="protein sequence ID" value="KAK0473149.1"/>
    <property type="molecule type" value="Genomic_DNA"/>
</dbReference>
<evidence type="ECO:0000313" key="1">
    <source>
        <dbReference type="EMBL" id="KAK0473149.1"/>
    </source>
</evidence>
<protein>
    <submittedName>
        <fullName evidence="1">Uncharacterized protein</fullName>
    </submittedName>
</protein>
<accession>A0AA39NX13</accession>
<proteinExistence type="predicted"/>
<dbReference type="Proteomes" id="UP001175227">
    <property type="component" value="Unassembled WGS sequence"/>
</dbReference>
<gene>
    <name evidence="1" type="ORF">IW261DRAFT_1658597</name>
</gene>